<sequence>MIMYSDLSFFFNSFYLDYWSPKCDPVIRPLIEEYLPSFLIPDNKWTAFVTNEPDASSVVQRAVSIRFKEHPVWKHAYEEVYFSLLLKFSGEECIGIVSAQLMFSFPDKNILETAITNLIDSCKEIEKGVEIRTTEDMICIHGVATGTNGYLKPVDNLQQQQAQLFFCTVPYFFQHE</sequence>
<dbReference type="EMBL" id="SNWP01000011">
    <property type="protein sequence ID" value="TDO27040.1"/>
    <property type="molecule type" value="Genomic_DNA"/>
</dbReference>
<comment type="caution">
    <text evidence="1">The sequence shown here is derived from an EMBL/GenBank/DDBJ whole genome shotgun (WGS) entry which is preliminary data.</text>
</comment>
<evidence type="ECO:0000313" key="2">
    <source>
        <dbReference type="Proteomes" id="UP000295741"/>
    </source>
</evidence>
<organism evidence="1 2">
    <name type="scientific">Sediminibacterium goheungense</name>
    <dbReference type="NCBI Taxonomy" id="1086393"/>
    <lineage>
        <taxon>Bacteria</taxon>
        <taxon>Pseudomonadati</taxon>
        <taxon>Bacteroidota</taxon>
        <taxon>Chitinophagia</taxon>
        <taxon>Chitinophagales</taxon>
        <taxon>Chitinophagaceae</taxon>
        <taxon>Sediminibacterium</taxon>
    </lineage>
</organism>
<keyword evidence="2" id="KW-1185">Reference proteome</keyword>
<protein>
    <submittedName>
        <fullName evidence="1">Uncharacterized protein</fullName>
    </submittedName>
</protein>
<dbReference type="AlphaFoldDB" id="A0A4R6IWG4"/>
<dbReference type="Proteomes" id="UP000295741">
    <property type="component" value="Unassembled WGS sequence"/>
</dbReference>
<gene>
    <name evidence="1" type="ORF">BC659_2357</name>
</gene>
<evidence type="ECO:0000313" key="1">
    <source>
        <dbReference type="EMBL" id="TDO27040.1"/>
    </source>
</evidence>
<accession>A0A4R6IWG4</accession>
<proteinExistence type="predicted"/>
<name>A0A4R6IWG4_9BACT</name>
<reference evidence="1 2" key="1">
    <citation type="submission" date="2019-03" db="EMBL/GenBank/DDBJ databases">
        <title>Genomic Encyclopedia of Archaeal and Bacterial Type Strains, Phase II (KMG-II): from individual species to whole genera.</title>
        <authorList>
            <person name="Goeker M."/>
        </authorList>
    </citation>
    <scope>NUCLEOTIDE SEQUENCE [LARGE SCALE GENOMIC DNA]</scope>
    <source>
        <strain evidence="1 2">DSM 28323</strain>
    </source>
</reference>